<protein>
    <recommendedName>
        <fullName evidence="8">Peptidase M28 domain-containing protein</fullName>
    </recommendedName>
</protein>
<dbReference type="Gene3D" id="3.50.30.30">
    <property type="match status" value="1"/>
</dbReference>
<dbReference type="InterPro" id="IPR003137">
    <property type="entry name" value="PA_domain"/>
</dbReference>
<evidence type="ECO:0008006" key="8">
    <source>
        <dbReference type="Google" id="ProtNLM"/>
    </source>
</evidence>
<dbReference type="SUPFAM" id="SSF53187">
    <property type="entry name" value="Zn-dependent exopeptidases"/>
    <property type="match status" value="1"/>
</dbReference>
<dbReference type="CDD" id="cd02121">
    <property type="entry name" value="PA_GCPII_like"/>
    <property type="match status" value="1"/>
</dbReference>
<feature type="domain" description="Transferrin receptor-like dimerisation" evidence="4">
    <location>
        <begin position="597"/>
        <end position="710"/>
    </location>
</feature>
<dbReference type="Pfam" id="PF04253">
    <property type="entry name" value="TFR_dimer"/>
    <property type="match status" value="1"/>
</dbReference>
<organism evidence="6 7">
    <name type="scientific">Steinernema hermaphroditum</name>
    <dbReference type="NCBI Taxonomy" id="289476"/>
    <lineage>
        <taxon>Eukaryota</taxon>
        <taxon>Metazoa</taxon>
        <taxon>Ecdysozoa</taxon>
        <taxon>Nematoda</taxon>
        <taxon>Chromadorea</taxon>
        <taxon>Rhabditida</taxon>
        <taxon>Tylenchina</taxon>
        <taxon>Panagrolaimomorpha</taxon>
        <taxon>Strongyloidoidea</taxon>
        <taxon>Steinernematidae</taxon>
        <taxon>Steinernema</taxon>
    </lineage>
</organism>
<dbReference type="SUPFAM" id="SSF47672">
    <property type="entry name" value="Transferrin receptor-like dimerisation domain"/>
    <property type="match status" value="1"/>
</dbReference>
<dbReference type="InterPro" id="IPR036757">
    <property type="entry name" value="TFR-like_dimer_dom_sf"/>
</dbReference>
<proteinExistence type="inferred from homology"/>
<dbReference type="PANTHER" id="PTHR10404:SF77">
    <property type="entry name" value="GLUTAMATE CARBOXYPEPTIDASE 2 HOMOLOG"/>
    <property type="match status" value="1"/>
</dbReference>
<reference evidence="6" key="1">
    <citation type="submission" date="2023-06" db="EMBL/GenBank/DDBJ databases">
        <title>Genomic analysis of the entomopathogenic nematode Steinernema hermaphroditum.</title>
        <authorList>
            <person name="Schwarz E.M."/>
            <person name="Heppert J.K."/>
            <person name="Baniya A."/>
            <person name="Schwartz H.T."/>
            <person name="Tan C.-H."/>
            <person name="Antoshechkin I."/>
            <person name="Sternberg P.W."/>
            <person name="Goodrich-Blair H."/>
            <person name="Dillman A.R."/>
        </authorList>
    </citation>
    <scope>NUCLEOTIDE SEQUENCE</scope>
    <source>
        <strain evidence="6">PS9179</strain>
        <tissue evidence="6">Whole animal</tissue>
    </source>
</reference>
<dbReference type="InterPro" id="IPR007365">
    <property type="entry name" value="TFR-like_dimer_dom"/>
</dbReference>
<comment type="caution">
    <text evidence="6">The sequence shown here is derived from an EMBL/GenBank/DDBJ whole genome shotgun (WGS) entry which is preliminary data.</text>
</comment>
<dbReference type="Gene3D" id="1.20.930.40">
    <property type="entry name" value="Transferrin receptor-like, dimerisation domain"/>
    <property type="match status" value="1"/>
</dbReference>
<dbReference type="GO" id="GO:0004180">
    <property type="term" value="F:carboxypeptidase activity"/>
    <property type="evidence" value="ECO:0007669"/>
    <property type="project" value="TreeGrafter"/>
</dbReference>
<dbReference type="FunFam" id="3.40.630.10:FF:000101">
    <property type="entry name" value="N-acetylated alpha-linked acidic dipeptidase like 1"/>
    <property type="match status" value="1"/>
</dbReference>
<evidence type="ECO:0000259" key="5">
    <source>
        <dbReference type="Pfam" id="PF04389"/>
    </source>
</evidence>
<dbReference type="SUPFAM" id="SSF52025">
    <property type="entry name" value="PA domain"/>
    <property type="match status" value="1"/>
</dbReference>
<evidence type="ECO:0000313" key="6">
    <source>
        <dbReference type="EMBL" id="KAK0405511.1"/>
    </source>
</evidence>
<feature type="chain" id="PRO_5041233289" description="Peptidase M28 domain-containing protein" evidence="2">
    <location>
        <begin position="17"/>
        <end position="714"/>
    </location>
</feature>
<dbReference type="InterPro" id="IPR007484">
    <property type="entry name" value="Peptidase_M28"/>
</dbReference>
<evidence type="ECO:0000256" key="2">
    <source>
        <dbReference type="SAM" id="SignalP"/>
    </source>
</evidence>
<gene>
    <name evidence="6" type="ORF">QR680_018030</name>
</gene>
<dbReference type="EMBL" id="JAUCMV010000004">
    <property type="protein sequence ID" value="KAK0405511.1"/>
    <property type="molecule type" value="Genomic_DNA"/>
</dbReference>
<dbReference type="PANTHER" id="PTHR10404">
    <property type="entry name" value="N-ACETYLATED-ALPHA-LINKED ACIDIC DIPEPTIDASE"/>
    <property type="match status" value="1"/>
</dbReference>
<keyword evidence="2" id="KW-0732">Signal</keyword>
<accession>A0AA39LPR1</accession>
<dbReference type="InterPro" id="IPR039373">
    <property type="entry name" value="Peptidase_M28B"/>
</dbReference>
<feature type="domain" description="PA" evidence="3">
    <location>
        <begin position="140"/>
        <end position="229"/>
    </location>
</feature>
<dbReference type="Proteomes" id="UP001175271">
    <property type="component" value="Unassembled WGS sequence"/>
</dbReference>
<sequence>MKALFLLYLSLFLAYGYEDDLDPELVSTIKENIKWENIRDNLRNFTEETHLAGTAGAVRIAAKIADKWKAAGLEDVHFVEYEVLLSYPNFTSPNHMFILSSAKNEIYKSDGRSRAFREEQLNSAGADIQWVAYAGNGTVVGDVVYCNYGRESDFELLEKNGIDLKGRIALMRYGKGYRGNKVRKAQKRGAVGAILYSDPADCATEGTAQENVYPSKKWMPSEGVQRGTVRASKGDPLTPLQPAKKDLLDYQTIEEAKKKVELPSIPVMPLSYSDAWHILYRMDGEETPQEWKGGLNVSYRFGPGLRNGEKVKMEVKSTVEKRPIRNVVGYIRGSQEPDKYVILGNHFDAWVYGSVDPNSGTAVLAEVARALMQTVEEKKWRPKRTIMFCNWDGEEFGLIGSTEFVEEFASILRDRAVVYLNVDNIHANESMYVATIPTLYGAAYKTAKLIENPMQQEISLGRKTVYDTWIDASPNSYSYLPDAPTMPFPRGNSDHAPFLNFLGVPVAHISYSNRNSYGYPLYHTMYETPFLNEHIFDTNNLSIHRAVGEFLALMVYQFADLPTVPLAVDVLASAIAEDYVPTLTADLNASSSVVLNQIEHLSVDAKIFKEVAAEFAYAKMSPFLKNSRIMGVHYCFMNPQGIPGRPTFRHLLYSINDKDSHSTSIMTAIYSQLDKVHGSSSERDRHEADRQLAYQISTLQNAIKCAVSTLADHI</sequence>
<dbReference type="AlphaFoldDB" id="A0AA39LPR1"/>
<dbReference type="Pfam" id="PF04389">
    <property type="entry name" value="Peptidase_M28"/>
    <property type="match status" value="1"/>
</dbReference>
<dbReference type="Pfam" id="PF02225">
    <property type="entry name" value="PA"/>
    <property type="match status" value="1"/>
</dbReference>
<evidence type="ECO:0000259" key="3">
    <source>
        <dbReference type="Pfam" id="PF02225"/>
    </source>
</evidence>
<keyword evidence="7" id="KW-1185">Reference proteome</keyword>
<evidence type="ECO:0000313" key="7">
    <source>
        <dbReference type="Proteomes" id="UP001175271"/>
    </source>
</evidence>
<evidence type="ECO:0000256" key="1">
    <source>
        <dbReference type="ARBA" id="ARBA00005634"/>
    </source>
</evidence>
<feature type="domain" description="Peptidase M28" evidence="5">
    <location>
        <begin position="326"/>
        <end position="528"/>
    </location>
</feature>
<dbReference type="FunFam" id="3.50.30.30:FF:000033">
    <property type="entry name" value="Glutamate carboxypeptidase 2 homolog"/>
    <property type="match status" value="1"/>
</dbReference>
<name>A0AA39LPR1_9BILA</name>
<evidence type="ECO:0000259" key="4">
    <source>
        <dbReference type="Pfam" id="PF04253"/>
    </source>
</evidence>
<comment type="similarity">
    <text evidence="1">Belongs to the peptidase M28 family. M28B subfamily.</text>
</comment>
<dbReference type="InterPro" id="IPR046450">
    <property type="entry name" value="PA_dom_sf"/>
</dbReference>
<dbReference type="Gene3D" id="3.40.630.10">
    <property type="entry name" value="Zn peptidases"/>
    <property type="match status" value="1"/>
</dbReference>
<feature type="signal peptide" evidence="2">
    <location>
        <begin position="1"/>
        <end position="16"/>
    </location>
</feature>